<name>A0A0E9SLH5_ANGAN</name>
<dbReference type="AlphaFoldDB" id="A0A0E9SLH5"/>
<proteinExistence type="predicted"/>
<protein>
    <submittedName>
        <fullName evidence="1">Uncharacterized protein</fullName>
    </submittedName>
</protein>
<dbReference type="EMBL" id="GBXM01066495">
    <property type="protein sequence ID" value="JAH42082.1"/>
    <property type="molecule type" value="Transcribed_RNA"/>
</dbReference>
<organism evidence="1">
    <name type="scientific">Anguilla anguilla</name>
    <name type="common">European freshwater eel</name>
    <name type="synonym">Muraena anguilla</name>
    <dbReference type="NCBI Taxonomy" id="7936"/>
    <lineage>
        <taxon>Eukaryota</taxon>
        <taxon>Metazoa</taxon>
        <taxon>Chordata</taxon>
        <taxon>Craniata</taxon>
        <taxon>Vertebrata</taxon>
        <taxon>Euteleostomi</taxon>
        <taxon>Actinopterygii</taxon>
        <taxon>Neopterygii</taxon>
        <taxon>Teleostei</taxon>
        <taxon>Anguilliformes</taxon>
        <taxon>Anguillidae</taxon>
        <taxon>Anguilla</taxon>
    </lineage>
</organism>
<sequence length="50" mass="5566">MCHSESSPLGKLCSSSLFSVLCPHCNYNQQSPPIINQATEEHDSRFSNQL</sequence>
<reference evidence="1" key="1">
    <citation type="submission" date="2014-11" db="EMBL/GenBank/DDBJ databases">
        <authorList>
            <person name="Amaro Gonzalez C."/>
        </authorList>
    </citation>
    <scope>NUCLEOTIDE SEQUENCE</scope>
</reference>
<evidence type="ECO:0000313" key="1">
    <source>
        <dbReference type="EMBL" id="JAH42082.1"/>
    </source>
</evidence>
<reference evidence="1" key="2">
    <citation type="journal article" date="2015" name="Fish Shellfish Immunol.">
        <title>Early steps in the European eel (Anguilla anguilla)-Vibrio vulnificus interaction in the gills: Role of the RtxA13 toxin.</title>
        <authorList>
            <person name="Callol A."/>
            <person name="Pajuelo D."/>
            <person name="Ebbesson L."/>
            <person name="Teles M."/>
            <person name="MacKenzie S."/>
            <person name="Amaro C."/>
        </authorList>
    </citation>
    <scope>NUCLEOTIDE SEQUENCE</scope>
</reference>
<accession>A0A0E9SLH5</accession>